<comment type="caution">
    <text evidence="2">The sequence shown here is derived from an EMBL/GenBank/DDBJ whole genome shotgun (WGS) entry which is preliminary data.</text>
</comment>
<feature type="compositionally biased region" description="Low complexity" evidence="1">
    <location>
        <begin position="178"/>
        <end position="195"/>
    </location>
</feature>
<accession>A0AAD9T6U6</accession>
<dbReference type="InterPro" id="IPR052973">
    <property type="entry name" value="Fungal_sec-metab_reg_TF"/>
</dbReference>
<dbReference type="AlphaFoldDB" id="A0AAD9T6U6"/>
<dbReference type="PANTHER" id="PTHR35392">
    <property type="entry name" value="ZN(II)2CYS6 TRANSCRIPTION FACTOR (EUROFUNG)-RELATED-RELATED"/>
    <property type="match status" value="1"/>
</dbReference>
<name>A0AAD9T6U6_9HELO</name>
<evidence type="ECO:0000313" key="2">
    <source>
        <dbReference type="EMBL" id="KAK2630445.1"/>
    </source>
</evidence>
<organism evidence="2 3">
    <name type="scientific">Diplocarpon rosae</name>
    <dbReference type="NCBI Taxonomy" id="946125"/>
    <lineage>
        <taxon>Eukaryota</taxon>
        <taxon>Fungi</taxon>
        <taxon>Dikarya</taxon>
        <taxon>Ascomycota</taxon>
        <taxon>Pezizomycotina</taxon>
        <taxon>Leotiomycetes</taxon>
        <taxon>Helotiales</taxon>
        <taxon>Drepanopezizaceae</taxon>
        <taxon>Diplocarpon</taxon>
    </lineage>
</organism>
<evidence type="ECO:0000256" key="1">
    <source>
        <dbReference type="SAM" id="MobiDB-lite"/>
    </source>
</evidence>
<evidence type="ECO:0000313" key="3">
    <source>
        <dbReference type="Proteomes" id="UP001285354"/>
    </source>
</evidence>
<keyword evidence="3" id="KW-1185">Reference proteome</keyword>
<gene>
    <name evidence="2" type="ORF">QTJ16_001265</name>
</gene>
<dbReference type="PANTHER" id="PTHR35392:SF2">
    <property type="entry name" value="ZN(II)2CYS6 TRANSCRIPTION FACTOR (EUROFUNG)"/>
    <property type="match status" value="1"/>
</dbReference>
<protein>
    <submittedName>
        <fullName evidence="2">Uncharacterized protein</fullName>
    </submittedName>
</protein>
<proteinExistence type="predicted"/>
<dbReference type="Proteomes" id="UP001285354">
    <property type="component" value="Unassembled WGS sequence"/>
</dbReference>
<feature type="region of interest" description="Disordered" evidence="1">
    <location>
        <begin position="171"/>
        <end position="195"/>
    </location>
</feature>
<reference evidence="2" key="1">
    <citation type="submission" date="2023-06" db="EMBL/GenBank/DDBJ databases">
        <title>Draft genome of Marssonina rosae.</title>
        <authorList>
            <person name="Cheng Q."/>
        </authorList>
    </citation>
    <scope>NUCLEOTIDE SEQUENCE</scope>
    <source>
        <strain evidence="2">R4</strain>
    </source>
</reference>
<sequence>MGRKPKSLILQFFERGAKLNDKSNRYSYTCKSCSEKFLKGRTENLEGHLLKKCPALSAQDRQKVLLELNNSTQLPETGRDQSLMNGASVDLLVGQTPQDQSNWSALGILAEVARQNETHVKHDIRSVNNQSAAEGSHNSEIPRHRLELHEHYTPENPPVGYEQRVQHGRKFGKPIGESSSVPASLAPPAAQSRSASPNITMATNATNMAAAAARFVPSMVDPQLLEDALSGHSDMPPKTIEQALSEANSTFGGNLFDSMPGQQNLQWPMLDGSGVEVGVGSYHETSHLEPPTMQHAEPPRAPIYTPLAPSVAVQPTMVTQFTAETGHSKKVSKPIGRKKFEKDRRKEVQIVRKLGACLRCRMLKKPCSVGTPCDTCKRVESARVWKQPCIRTRLAEELDMYAAGLHMVLAHQQLASAKLQIGFQSSPHQIEASHYPETTVYATFNALEGHHVALQGNIDPGLSGDFSPSTLRILDSENDDPPLKLEAYMKRISNVFIEREPSHFMNVTLNTAQKLSIENQEGPADKTDGLLTKTLEFWSIVQILVDHEPRWSISERVNVDAQAGQGPAVSLSSYDLIVSQLNAAAEKKASKMCADVLVRLERLLLQKISSFEIFLISIIILNCVEKSTWLFKSWEQASFRSRWPLDKPPKWFADQGEKFTETLQMLLRMRDVVPKTFQTPEGIIATNKDTTSKDYFDSLHLDHRDVLNKQANHVFDPANSRCYELRFCSRILVPTPA</sequence>
<dbReference type="EMBL" id="JAUBYV010000001">
    <property type="protein sequence ID" value="KAK2630445.1"/>
    <property type="molecule type" value="Genomic_DNA"/>
</dbReference>